<reference evidence="1 2" key="1">
    <citation type="submission" date="2023-01" db="EMBL/GenBank/DDBJ databases">
        <authorList>
            <person name="Kreplak J."/>
        </authorList>
    </citation>
    <scope>NUCLEOTIDE SEQUENCE [LARGE SCALE GENOMIC DNA]</scope>
</reference>
<accession>A0AAV0YT48</accession>
<evidence type="ECO:0000313" key="2">
    <source>
        <dbReference type="Proteomes" id="UP001157006"/>
    </source>
</evidence>
<dbReference type="EMBL" id="OX451736">
    <property type="protein sequence ID" value="CAI8587913.1"/>
    <property type="molecule type" value="Genomic_DNA"/>
</dbReference>
<keyword evidence="2" id="KW-1185">Reference proteome</keyword>
<organism evidence="1 2">
    <name type="scientific">Vicia faba</name>
    <name type="common">Broad bean</name>
    <name type="synonym">Faba vulgaris</name>
    <dbReference type="NCBI Taxonomy" id="3906"/>
    <lineage>
        <taxon>Eukaryota</taxon>
        <taxon>Viridiplantae</taxon>
        <taxon>Streptophyta</taxon>
        <taxon>Embryophyta</taxon>
        <taxon>Tracheophyta</taxon>
        <taxon>Spermatophyta</taxon>
        <taxon>Magnoliopsida</taxon>
        <taxon>eudicotyledons</taxon>
        <taxon>Gunneridae</taxon>
        <taxon>Pentapetalae</taxon>
        <taxon>rosids</taxon>
        <taxon>fabids</taxon>
        <taxon>Fabales</taxon>
        <taxon>Fabaceae</taxon>
        <taxon>Papilionoideae</taxon>
        <taxon>50 kb inversion clade</taxon>
        <taxon>NPAAA clade</taxon>
        <taxon>Hologalegina</taxon>
        <taxon>IRL clade</taxon>
        <taxon>Fabeae</taxon>
        <taxon>Vicia</taxon>
    </lineage>
</organism>
<name>A0AAV0YT48_VICFA</name>
<dbReference type="AlphaFoldDB" id="A0AAV0YT48"/>
<evidence type="ECO:0000313" key="1">
    <source>
        <dbReference type="EMBL" id="CAI8587913.1"/>
    </source>
</evidence>
<dbReference type="Proteomes" id="UP001157006">
    <property type="component" value="Chromosome 1L"/>
</dbReference>
<protein>
    <submittedName>
        <fullName evidence="1">Uncharacterized protein</fullName>
    </submittedName>
</protein>
<proteinExistence type="predicted"/>
<sequence length="124" mass="13924">MGARWMIGNERKVDILKDNWLSSVSGFKVMGPVRGIEQGAIVSDLIDSDLRCWNQELISDCLGPVTCSHICSIPLSWSNLEDSIIWHFEKDGMFSVKSTYHLLRKNVMLLSQGPLVIPGKSYGR</sequence>
<gene>
    <name evidence="1" type="ORF">VFH_I323120</name>
</gene>